<evidence type="ECO:0000313" key="5">
    <source>
        <dbReference type="EMBL" id="CAK3770060.1"/>
    </source>
</evidence>
<reference evidence="5" key="1">
    <citation type="submission" date="2023-11" db="EMBL/GenBank/DDBJ databases">
        <authorList>
            <person name="Alioto T."/>
            <person name="Alioto T."/>
            <person name="Gomez Garrido J."/>
        </authorList>
    </citation>
    <scope>NUCLEOTIDE SEQUENCE</scope>
</reference>
<evidence type="ECO:0000256" key="1">
    <source>
        <dbReference type="ARBA" id="ARBA00023242"/>
    </source>
</evidence>
<dbReference type="SUPFAM" id="SSF88697">
    <property type="entry name" value="PUA domain-like"/>
    <property type="match status" value="1"/>
</dbReference>
<name>A0AAI8W113_9PEZI</name>
<dbReference type="InterPro" id="IPR015947">
    <property type="entry name" value="PUA-like_sf"/>
</dbReference>
<feature type="compositionally biased region" description="Basic and acidic residues" evidence="3">
    <location>
        <begin position="33"/>
        <end position="132"/>
    </location>
</feature>
<keyword evidence="1 2" id="KW-0539">Nucleus</keyword>
<dbReference type="Gene3D" id="2.30.280.10">
    <property type="entry name" value="SRA-YDG"/>
    <property type="match status" value="1"/>
</dbReference>
<feature type="compositionally biased region" description="Basic and acidic residues" evidence="3">
    <location>
        <begin position="269"/>
        <end position="280"/>
    </location>
</feature>
<keyword evidence="6" id="KW-1185">Reference proteome</keyword>
<accession>A0AAI8W113</accession>
<feature type="domain" description="YDG" evidence="4">
    <location>
        <begin position="469"/>
        <end position="606"/>
    </location>
</feature>
<feature type="compositionally biased region" description="Basic and acidic residues" evidence="3">
    <location>
        <begin position="177"/>
        <end position="188"/>
    </location>
</feature>
<dbReference type="PROSITE" id="PS51015">
    <property type="entry name" value="YDG"/>
    <property type="match status" value="1"/>
</dbReference>
<dbReference type="PANTHER" id="PTHR14140:SF27">
    <property type="entry name" value="OS04G0289800 PROTEIN"/>
    <property type="match status" value="1"/>
</dbReference>
<dbReference type="PANTHER" id="PTHR14140">
    <property type="entry name" value="E3 UBIQUITIN-PROTEIN LIGASE UHRF-RELATED"/>
    <property type="match status" value="1"/>
</dbReference>
<dbReference type="InterPro" id="IPR003105">
    <property type="entry name" value="SRA_YDG"/>
</dbReference>
<comment type="caution">
    <text evidence="5">The sequence shown here is derived from an EMBL/GenBank/DDBJ whole genome shotgun (WGS) entry which is preliminary data.</text>
</comment>
<feature type="compositionally biased region" description="Polar residues" evidence="3">
    <location>
        <begin position="1"/>
        <end position="12"/>
    </location>
</feature>
<evidence type="ECO:0000256" key="2">
    <source>
        <dbReference type="PROSITE-ProRule" id="PRU00358"/>
    </source>
</evidence>
<feature type="compositionally biased region" description="Basic and acidic residues" evidence="3">
    <location>
        <begin position="201"/>
        <end position="217"/>
    </location>
</feature>
<feature type="compositionally biased region" description="Polar residues" evidence="3">
    <location>
        <begin position="189"/>
        <end position="200"/>
    </location>
</feature>
<evidence type="ECO:0000313" key="6">
    <source>
        <dbReference type="Proteomes" id="UP001296104"/>
    </source>
</evidence>
<comment type="subcellular location">
    <subcellularLocation>
        <location evidence="2">Nucleus</location>
    </subcellularLocation>
</comment>
<feature type="compositionally biased region" description="Low complexity" evidence="3">
    <location>
        <begin position="146"/>
        <end position="162"/>
    </location>
</feature>
<evidence type="ECO:0000259" key="4">
    <source>
        <dbReference type="PROSITE" id="PS51015"/>
    </source>
</evidence>
<proteinExistence type="predicted"/>
<dbReference type="Proteomes" id="UP001296104">
    <property type="component" value="Unassembled WGS sequence"/>
</dbReference>
<dbReference type="GO" id="GO:0061630">
    <property type="term" value="F:ubiquitin protein ligase activity"/>
    <property type="evidence" value="ECO:0007669"/>
    <property type="project" value="TreeGrafter"/>
</dbReference>
<dbReference type="Pfam" id="PF02182">
    <property type="entry name" value="SAD_SRA"/>
    <property type="match status" value="1"/>
</dbReference>
<dbReference type="SMART" id="SM00466">
    <property type="entry name" value="SRA"/>
    <property type="match status" value="1"/>
</dbReference>
<feature type="region of interest" description="Disordered" evidence="3">
    <location>
        <begin position="1"/>
        <end position="316"/>
    </location>
</feature>
<feature type="compositionally biased region" description="Low complexity" evidence="3">
    <location>
        <begin position="237"/>
        <end position="250"/>
    </location>
</feature>
<gene>
    <name evidence="5" type="ORF">LECACI_7A000421</name>
</gene>
<dbReference type="InterPro" id="IPR036987">
    <property type="entry name" value="SRA-YDG_sf"/>
</dbReference>
<evidence type="ECO:0000256" key="3">
    <source>
        <dbReference type="SAM" id="MobiDB-lite"/>
    </source>
</evidence>
<dbReference type="AlphaFoldDB" id="A0AAI8W113"/>
<dbReference type="GO" id="GO:0005634">
    <property type="term" value="C:nucleus"/>
    <property type="evidence" value="ECO:0007669"/>
    <property type="project" value="UniProtKB-SubCell"/>
</dbReference>
<dbReference type="InterPro" id="IPR045134">
    <property type="entry name" value="UHRF1/2-like"/>
</dbReference>
<dbReference type="EMBL" id="CAVMBE010000001">
    <property type="protein sequence ID" value="CAK3770060.1"/>
    <property type="molecule type" value="Genomic_DNA"/>
</dbReference>
<feature type="compositionally biased region" description="Polar residues" evidence="3">
    <location>
        <begin position="223"/>
        <end position="236"/>
    </location>
</feature>
<feature type="compositionally biased region" description="Polar residues" evidence="3">
    <location>
        <begin position="251"/>
        <end position="261"/>
    </location>
</feature>
<dbReference type="GO" id="GO:0016567">
    <property type="term" value="P:protein ubiquitination"/>
    <property type="evidence" value="ECO:0007669"/>
    <property type="project" value="TreeGrafter"/>
</dbReference>
<protein>
    <submittedName>
        <fullName evidence="5">Unnamed protein product</fullName>
    </submittedName>
</protein>
<dbReference type="GO" id="GO:0044027">
    <property type="term" value="P:negative regulation of gene expression via chromosomal CpG island methylation"/>
    <property type="evidence" value="ECO:0007669"/>
    <property type="project" value="TreeGrafter"/>
</dbReference>
<organism evidence="5 6">
    <name type="scientific">Lecanosticta acicola</name>
    <dbReference type="NCBI Taxonomy" id="111012"/>
    <lineage>
        <taxon>Eukaryota</taxon>
        <taxon>Fungi</taxon>
        <taxon>Dikarya</taxon>
        <taxon>Ascomycota</taxon>
        <taxon>Pezizomycotina</taxon>
        <taxon>Dothideomycetes</taxon>
        <taxon>Dothideomycetidae</taxon>
        <taxon>Mycosphaerellales</taxon>
        <taxon>Mycosphaerellaceae</taxon>
        <taxon>Lecanosticta</taxon>
    </lineage>
</organism>
<sequence>MGNEHSIPSSSVEDGREEGRRRWAQGRLNNPRLENDKQEALEAGRLAAEEHNHMQAEEDARKKSEEHARKETEKEAAAKATREKAAREKQQLQMKLEKQAKENEQAQKRLKEAELAKQAEMRKKLATRERPSEAIPRQPAKQIPNAPSGPSAGLKSGGSKLSDSNPLQDWRPRKQPASKDAEPDRVDNQSHQGRSQAESSRQTEVRLPEPSRRDSQPRVDSPLSASSNGNARNSLATHSSTRTASVSTSSNFSETGSNATTAGIPVKRKASDASNSDREPTNSIGRIPKKPRTPMSASQSPQSPPDGTSPSIDERLNGPAWYQDIHLPKEKSRKGTYDGGTATILEKLKTQITRAKEAYQKRGNVNHHFQDARTFVHQLCFQSVNEKLLKQYRMLHGNNGLPQIFDSAFSGGVQWPFDIKSDAEELYNKWCRQDFDTDLMRGIKVGKAADRSTDSIDKRYENRVDSHFHGNGKLLNGQWWPTQLTALRDGAHGESQGGICGSLAKGAYSVIMSRGPQYNNEDYGDVVLYCGTDSSKEDEVTDNTQCLLKNLENKEPVRLIRSSQMTIKEWAPQIGFRYDGLYDVKEVERHQAPQGFYQRHRFRLVRRAGQDAIRGGTGPEARPTMDEIEAFEKHKFLARGKGS</sequence>